<keyword evidence="2" id="KW-1185">Reference proteome</keyword>
<evidence type="ECO:0000313" key="1">
    <source>
        <dbReference type="EMBL" id="MFC6770325.1"/>
    </source>
</evidence>
<protein>
    <submittedName>
        <fullName evidence="1">Uncharacterized protein</fullName>
    </submittedName>
</protein>
<dbReference type="AlphaFoldDB" id="A0ABD5SYN2"/>
<dbReference type="Proteomes" id="UP001596274">
    <property type="component" value="Unassembled WGS sequence"/>
</dbReference>
<organism evidence="1 2">
    <name type="scientific">Halorubrum pallidum</name>
    <dbReference type="NCBI Taxonomy" id="1526114"/>
    <lineage>
        <taxon>Archaea</taxon>
        <taxon>Methanobacteriati</taxon>
        <taxon>Methanobacteriota</taxon>
        <taxon>Stenosarchaea group</taxon>
        <taxon>Halobacteria</taxon>
        <taxon>Halobacteriales</taxon>
        <taxon>Haloferacaceae</taxon>
        <taxon>Halorubrum</taxon>
    </lineage>
</organism>
<name>A0ABD5SYN2_9EURY</name>
<sequence length="516" mass="58627">MMDAPTPTRTADDVAEQLHDEIAAVVNDLLDAYYEAKPYSNAFGEGYEGVGTDPDGTVFIGREDAADGADDALGFDYFTLKHPDTDPDSRQAEETHYVYGKYGWMDLTDLVEWEHAFAEVFEAAAADGYLSDAAIDRVDAAFETAREALRDVREQYDLSDVAALIRDHEIDTLRGLLGHGEEENRVLWQLLFSKDEEGDTFENPIEVPVISERDQMMLVRTERYYYDEYDDEGEHYAYAAVIGYDDTPERFFVHRLSSDPDVRDADTEWIPELVREKMGFDANLAEVDPSDLPYGERVRVQGDLTIVRHDVEVARADRAESIEQSTRRSLYRDHADAFQEAHAEWNNHEEVSAGRYRVRVYSEDTDELKEIQDHLGISEETVRDEQDDRGYNRLTANRRQEIVQDLAMEKAAAWAVEQSDETPASIREEAVEQADGEYAPDGQQNEVIGNHTVILGGASEAPATEWLSGDTRAAFVVEEEGMMFVIHDEHEDKQVTLGPGVYTFAFLDGYEDEWWM</sequence>
<accession>A0ABD5SYN2</accession>
<evidence type="ECO:0000313" key="2">
    <source>
        <dbReference type="Proteomes" id="UP001596274"/>
    </source>
</evidence>
<reference evidence="1 2" key="1">
    <citation type="journal article" date="2019" name="Int. J. Syst. Evol. Microbiol.">
        <title>The Global Catalogue of Microorganisms (GCM) 10K type strain sequencing project: providing services to taxonomists for standard genome sequencing and annotation.</title>
        <authorList>
            <consortium name="The Broad Institute Genomics Platform"/>
            <consortium name="The Broad Institute Genome Sequencing Center for Infectious Disease"/>
            <person name="Wu L."/>
            <person name="Ma J."/>
        </authorList>
    </citation>
    <scope>NUCLEOTIDE SEQUENCE [LARGE SCALE GENOMIC DNA]</scope>
    <source>
        <strain evidence="1 2">PJ61</strain>
    </source>
</reference>
<dbReference type="EMBL" id="JBHSWT010000043">
    <property type="protein sequence ID" value="MFC6770325.1"/>
    <property type="molecule type" value="Genomic_DNA"/>
</dbReference>
<gene>
    <name evidence="1" type="ORF">ACFQDD_02085</name>
</gene>
<proteinExistence type="predicted"/>
<comment type="caution">
    <text evidence="1">The sequence shown here is derived from an EMBL/GenBank/DDBJ whole genome shotgun (WGS) entry which is preliminary data.</text>
</comment>